<comment type="similarity">
    <text evidence="2 6">Belongs to the TVP23 family.</text>
</comment>
<dbReference type="PANTHER" id="PTHR13019">
    <property type="entry name" value="GOLGI APPARATUS MEMBRANE PROTEIN TVP23"/>
    <property type="match status" value="1"/>
</dbReference>
<dbReference type="GO" id="GO:0000139">
    <property type="term" value="C:Golgi membrane"/>
    <property type="evidence" value="ECO:0000318"/>
    <property type="project" value="GO_Central"/>
</dbReference>
<evidence type="ECO:0000313" key="9">
    <source>
        <dbReference type="Proteomes" id="UP000001542"/>
    </source>
</evidence>
<feature type="transmembrane region" description="Helical" evidence="6">
    <location>
        <begin position="125"/>
        <end position="146"/>
    </location>
</feature>
<name>A2F8W3_TRIV3</name>
<feature type="region of interest" description="Disordered" evidence="7">
    <location>
        <begin position="1"/>
        <end position="33"/>
    </location>
</feature>
<keyword evidence="3 6" id="KW-0812">Transmembrane</keyword>
<dbReference type="EMBL" id="DS113667">
    <property type="protein sequence ID" value="EAX98645.1"/>
    <property type="molecule type" value="Genomic_DNA"/>
</dbReference>
<evidence type="ECO:0000256" key="6">
    <source>
        <dbReference type="RuleBase" id="RU361206"/>
    </source>
</evidence>
<keyword evidence="9" id="KW-1185">Reference proteome</keyword>
<dbReference type="STRING" id="5722.A2F8W3"/>
<reference evidence="8" key="2">
    <citation type="journal article" date="2007" name="Science">
        <title>Draft genome sequence of the sexually transmitted pathogen Trichomonas vaginalis.</title>
        <authorList>
            <person name="Carlton J.M."/>
            <person name="Hirt R.P."/>
            <person name="Silva J.C."/>
            <person name="Delcher A.L."/>
            <person name="Schatz M."/>
            <person name="Zhao Q."/>
            <person name="Wortman J.R."/>
            <person name="Bidwell S.L."/>
            <person name="Alsmark U.C.M."/>
            <person name="Besteiro S."/>
            <person name="Sicheritz-Ponten T."/>
            <person name="Noel C.J."/>
            <person name="Dacks J.B."/>
            <person name="Foster P.G."/>
            <person name="Simillion C."/>
            <person name="Van de Peer Y."/>
            <person name="Miranda-Saavedra D."/>
            <person name="Barton G.J."/>
            <person name="Westrop G.D."/>
            <person name="Mueller S."/>
            <person name="Dessi D."/>
            <person name="Fiori P.L."/>
            <person name="Ren Q."/>
            <person name="Paulsen I."/>
            <person name="Zhang H."/>
            <person name="Bastida-Corcuera F.D."/>
            <person name="Simoes-Barbosa A."/>
            <person name="Brown M.T."/>
            <person name="Hayes R.D."/>
            <person name="Mukherjee M."/>
            <person name="Okumura C.Y."/>
            <person name="Schneider R."/>
            <person name="Smith A.J."/>
            <person name="Vanacova S."/>
            <person name="Villalvazo M."/>
            <person name="Haas B.J."/>
            <person name="Pertea M."/>
            <person name="Feldblyum T.V."/>
            <person name="Utterback T.R."/>
            <person name="Shu C.L."/>
            <person name="Osoegawa K."/>
            <person name="de Jong P.J."/>
            <person name="Hrdy I."/>
            <person name="Horvathova L."/>
            <person name="Zubacova Z."/>
            <person name="Dolezal P."/>
            <person name="Malik S.B."/>
            <person name="Logsdon J.M. Jr."/>
            <person name="Henze K."/>
            <person name="Gupta A."/>
            <person name="Wang C.C."/>
            <person name="Dunne R.L."/>
            <person name="Upcroft J.A."/>
            <person name="Upcroft P."/>
            <person name="White O."/>
            <person name="Salzberg S.L."/>
            <person name="Tang P."/>
            <person name="Chiu C.-H."/>
            <person name="Lee Y.-S."/>
            <person name="Embley T.M."/>
            <person name="Coombs G.H."/>
            <person name="Mottram J.C."/>
            <person name="Tachezy J."/>
            <person name="Fraser-Liggett C.M."/>
            <person name="Johnson P.J."/>
        </authorList>
    </citation>
    <scope>NUCLEOTIDE SEQUENCE [LARGE SCALE GENOMIC DNA]</scope>
    <source>
        <strain evidence="8">G3</strain>
    </source>
</reference>
<dbReference type="GO" id="GO:0016192">
    <property type="term" value="P:vesicle-mediated transport"/>
    <property type="evidence" value="ECO:0000318"/>
    <property type="project" value="GO_Central"/>
</dbReference>
<sequence length="217" mass="24663">MSTEDLEFVQSPTHYQDDAPKTNTTTTTETRPSLPTGRIFTTFLTLKVIPFGFYMFSGIFFSNSVFQWVLCILSSSIDFWFTKNVAGRLILGMRWTNIVNKRGESTWKFEYARQDSQDKAAQKKYFWLFLFVSAGVWGLFTFFNVIRLNLGWVLVTGVSCALASTNAWGFLKCDHSVKDDVQRGASSFFRQTVFPLILQNGTNLFAGNTNTQPATQV</sequence>
<evidence type="ECO:0000313" key="8">
    <source>
        <dbReference type="EMBL" id="EAX98645.1"/>
    </source>
</evidence>
<dbReference type="Proteomes" id="UP000001542">
    <property type="component" value="Unassembled WGS sequence"/>
</dbReference>
<evidence type="ECO:0000256" key="7">
    <source>
        <dbReference type="SAM" id="MobiDB-lite"/>
    </source>
</evidence>
<comment type="subcellular location">
    <subcellularLocation>
        <location evidence="1 6">Membrane</location>
        <topology evidence="1 6">Multi-pass membrane protein</topology>
    </subcellularLocation>
</comment>
<organism evidence="8 9">
    <name type="scientific">Trichomonas vaginalis (strain ATCC PRA-98 / G3)</name>
    <dbReference type="NCBI Taxonomy" id="412133"/>
    <lineage>
        <taxon>Eukaryota</taxon>
        <taxon>Metamonada</taxon>
        <taxon>Parabasalia</taxon>
        <taxon>Trichomonadida</taxon>
        <taxon>Trichomonadidae</taxon>
        <taxon>Trichomonas</taxon>
    </lineage>
</organism>
<reference evidence="8" key="1">
    <citation type="submission" date="2006-10" db="EMBL/GenBank/DDBJ databases">
        <authorList>
            <person name="Amadeo P."/>
            <person name="Zhao Q."/>
            <person name="Wortman J."/>
            <person name="Fraser-Liggett C."/>
            <person name="Carlton J."/>
        </authorList>
    </citation>
    <scope>NUCLEOTIDE SEQUENCE</scope>
    <source>
        <strain evidence="8">G3</strain>
    </source>
</reference>
<keyword evidence="5 6" id="KW-0472">Membrane</keyword>
<accession>A2F8W3</accession>
<evidence type="ECO:0000256" key="4">
    <source>
        <dbReference type="ARBA" id="ARBA00022989"/>
    </source>
</evidence>
<evidence type="ECO:0000256" key="2">
    <source>
        <dbReference type="ARBA" id="ARBA00005467"/>
    </source>
</evidence>
<dbReference type="RefSeq" id="XP_001311575.1">
    <property type="nucleotide sequence ID" value="XM_001311574.1"/>
</dbReference>
<proteinExistence type="inferred from homology"/>
<dbReference type="OMA" id="KMIWWID"/>
<evidence type="ECO:0000256" key="1">
    <source>
        <dbReference type="ARBA" id="ARBA00004141"/>
    </source>
</evidence>
<dbReference type="VEuPathDB" id="TrichDB:TVAG_403270"/>
<dbReference type="InParanoid" id="A2F8W3"/>
<dbReference type="InterPro" id="IPR008564">
    <property type="entry name" value="TVP23-like"/>
</dbReference>
<dbReference type="FunCoup" id="A2F8W3">
    <property type="interactions" value="166"/>
</dbReference>
<dbReference type="Pfam" id="PF05832">
    <property type="entry name" value="DUF846"/>
    <property type="match status" value="1"/>
</dbReference>
<dbReference type="VEuPathDB" id="TrichDB:TVAGG3_0689180"/>
<evidence type="ECO:0000256" key="5">
    <source>
        <dbReference type="ARBA" id="ARBA00023136"/>
    </source>
</evidence>
<dbReference type="OrthoDB" id="2151161at2759"/>
<dbReference type="AlphaFoldDB" id="A2F8W3"/>
<feature type="transmembrane region" description="Helical" evidence="6">
    <location>
        <begin position="152"/>
        <end position="171"/>
    </location>
</feature>
<keyword evidence="4 6" id="KW-1133">Transmembrane helix</keyword>
<dbReference type="PANTHER" id="PTHR13019:SF7">
    <property type="entry name" value="GOLGI APPARATUS MEMBRANE PROTEIN TVP23"/>
    <property type="match status" value="1"/>
</dbReference>
<evidence type="ECO:0000256" key="3">
    <source>
        <dbReference type="ARBA" id="ARBA00022692"/>
    </source>
</evidence>
<dbReference type="KEGG" id="tva:4756445"/>
<dbReference type="GO" id="GO:0009306">
    <property type="term" value="P:protein secretion"/>
    <property type="evidence" value="ECO:0000318"/>
    <property type="project" value="GO_Central"/>
</dbReference>
<protein>
    <recommendedName>
        <fullName evidence="6">Golgi apparatus membrane protein TVP23 homolog</fullName>
    </recommendedName>
</protein>
<gene>
    <name evidence="8" type="ORF">TVAG_403270</name>
</gene>
<dbReference type="eggNOG" id="KOG3195">
    <property type="taxonomic scope" value="Eukaryota"/>
</dbReference>